<sequence>MRATGTHQIDRCQQSRRAGTAARVKPSEQGLAHGSQQGRGTKMSVFFDGAVSLVTTVPALADALASLTGEPLLGCSLHWPVVALASADAAVLVHIGALGHVPAPLAAVLESEGIAKACLGVTKADKAVLAAEYGTHLVNTIDVASSAAAGGFVLTGGYNAPSSYSVAAALSDLAAQVLGTLLDTSMAGSDFAARSLAPEQIGFAATSAWLLRALATALMWGPVADTPLLHCTVCSRRFASRSILAQHATETGHIAEPWAPPPMSPAPAPVAGARTISAARARSFLLCDVCEEFFDGPDALQQHQDARRHYLSCAGCAATFYTRSERDAHQSEAGHLYQCPICRAAFGSKPGVHAHQAAEGHTFACGYCTDPFYTQHETDVHTTACHASECEFCGERILASSPAVALARHHTLAHASVQASPRPIPSPRPVRSSPGLARATPAAPARVVSTPASWYEWIKLGVNSIVLVPVRSLAIGLCLLVMFVTAKISLLGWAAPDHTVPLPRWRVALQTPLPYLARIVLFCFGYVWITERGRPAPREQAPIVVAASHTGMMEGLYMLWKISPSVVSVSDNAATPVLGTLLSAAQVIYVNRSDPGSRHAVLEHIGERAARPGLWPQTLIFPEGLCTARTALITFKKGAFVPGKPIQPVALAYPYRHFSVATLSLGPSPLAILWRTLAQFVNHMEATWMEVWEPNFEERAAPDRWAREVRAAIAQELDLPVSDHTYEDLKLLLEARRAALPADAALLEFDALQTLHEIKFEQAAELLHKFIAIDTDKSGSVTVDEFAAALGLPPGEHVQHLFDVLDRKHAGHLDFRSFVIGILFISDAVSREDVIRFAFDILDTNRDGTIDLAEFEKIMATGFPDVEPEQVRAIFSAADSRDVGYLDYDSFHAYATSHPDHMYLFMDMVNKPNSPLQGL</sequence>
<dbReference type="Gene3D" id="1.10.238.10">
    <property type="entry name" value="EF-hand"/>
    <property type="match status" value="1"/>
</dbReference>
<dbReference type="AlphaFoldDB" id="A0A0L0DUN4"/>
<feature type="compositionally biased region" description="Polar residues" evidence="15">
    <location>
        <begin position="1"/>
        <end position="17"/>
    </location>
</feature>
<evidence type="ECO:0000256" key="12">
    <source>
        <dbReference type="ARBA" id="ARBA00023264"/>
    </source>
</evidence>
<accession>A0A0L0DUN4</accession>
<evidence type="ECO:0000256" key="11">
    <source>
        <dbReference type="ARBA" id="ARBA00023209"/>
    </source>
</evidence>
<dbReference type="GeneID" id="25570362"/>
<dbReference type="SUPFAM" id="SSF47473">
    <property type="entry name" value="EF-hand"/>
    <property type="match status" value="1"/>
</dbReference>
<keyword evidence="13" id="KW-0012">Acyltransferase</keyword>
<dbReference type="Pfam" id="PF13202">
    <property type="entry name" value="EF-hand_5"/>
    <property type="match status" value="1"/>
</dbReference>
<dbReference type="GO" id="GO:0003676">
    <property type="term" value="F:nucleic acid binding"/>
    <property type="evidence" value="ECO:0007669"/>
    <property type="project" value="InterPro"/>
</dbReference>
<dbReference type="InterPro" id="IPR036397">
    <property type="entry name" value="RNaseH_sf"/>
</dbReference>
<keyword evidence="6" id="KW-0812">Transmembrane</keyword>
<dbReference type="InterPro" id="IPR018247">
    <property type="entry name" value="EF_Hand_1_Ca_BS"/>
</dbReference>
<dbReference type="RefSeq" id="XP_013752744.1">
    <property type="nucleotide sequence ID" value="XM_013897290.1"/>
</dbReference>
<dbReference type="Gene3D" id="3.30.420.10">
    <property type="entry name" value="Ribonuclease H-like superfamily/Ribonuclease H"/>
    <property type="match status" value="1"/>
</dbReference>
<dbReference type="Proteomes" id="UP000054408">
    <property type="component" value="Unassembled WGS sequence"/>
</dbReference>
<keyword evidence="8" id="KW-1133">Transmembrane helix</keyword>
<keyword evidence="9" id="KW-0443">Lipid metabolism</keyword>
<evidence type="ECO:0000259" key="17">
    <source>
        <dbReference type="PROSITE" id="PS50222"/>
    </source>
</evidence>
<evidence type="ECO:0000256" key="2">
    <source>
        <dbReference type="ARBA" id="ARBA00005074"/>
    </source>
</evidence>
<keyword evidence="11" id="KW-0594">Phospholipid biosynthesis</keyword>
<dbReference type="PROSITE" id="PS00018">
    <property type="entry name" value="EF_HAND_1"/>
    <property type="match status" value="2"/>
</dbReference>
<dbReference type="InterPro" id="IPR002123">
    <property type="entry name" value="Plipid/glycerol_acylTrfase"/>
</dbReference>
<dbReference type="InterPro" id="IPR002048">
    <property type="entry name" value="EF_hand_dom"/>
</dbReference>
<dbReference type="SMART" id="SM00563">
    <property type="entry name" value="PlsC"/>
    <property type="match status" value="1"/>
</dbReference>
<evidence type="ECO:0000256" key="4">
    <source>
        <dbReference type="ARBA" id="ARBA00022516"/>
    </source>
</evidence>
<keyword evidence="14" id="KW-0862">Zinc</keyword>
<dbReference type="GO" id="GO:0008374">
    <property type="term" value="F:O-acyltransferase activity"/>
    <property type="evidence" value="ECO:0007669"/>
    <property type="project" value="InterPro"/>
</dbReference>
<evidence type="ECO:0000256" key="6">
    <source>
        <dbReference type="ARBA" id="ARBA00022692"/>
    </source>
</evidence>
<evidence type="ECO:0000256" key="7">
    <source>
        <dbReference type="ARBA" id="ARBA00022837"/>
    </source>
</evidence>
<keyword evidence="10" id="KW-0472">Membrane</keyword>
<name>A0A0L0DUN4_THETB</name>
<keyword evidence="7" id="KW-0106">Calcium</keyword>
<feature type="domain" description="EF-hand" evidence="17">
    <location>
        <begin position="761"/>
        <end position="796"/>
    </location>
</feature>
<protein>
    <recommendedName>
        <fullName evidence="20">Lysophosphatidylcholine acyltransferase 2</fullName>
    </recommendedName>
</protein>
<evidence type="ECO:0000256" key="15">
    <source>
        <dbReference type="SAM" id="MobiDB-lite"/>
    </source>
</evidence>
<comment type="similarity">
    <text evidence="3">Belongs to the 1-acyl-sn-glycerol-3-phosphate acyltransferase family.</text>
</comment>
<dbReference type="PANTHER" id="PTHR23063">
    <property type="entry name" value="PHOSPHOLIPID ACYLTRANSFERASE"/>
    <property type="match status" value="1"/>
</dbReference>
<keyword evidence="14" id="KW-0863">Zinc-finger</keyword>
<evidence type="ECO:0000313" key="18">
    <source>
        <dbReference type="EMBL" id="KNC55912.1"/>
    </source>
</evidence>
<evidence type="ECO:0008006" key="20">
    <source>
        <dbReference type="Google" id="ProtNLM"/>
    </source>
</evidence>
<dbReference type="PROSITE" id="PS50222">
    <property type="entry name" value="EF_HAND_2"/>
    <property type="match status" value="2"/>
</dbReference>
<dbReference type="GO" id="GO:0008270">
    <property type="term" value="F:zinc ion binding"/>
    <property type="evidence" value="ECO:0007669"/>
    <property type="project" value="UniProtKB-KW"/>
</dbReference>
<evidence type="ECO:0000256" key="8">
    <source>
        <dbReference type="ARBA" id="ARBA00022989"/>
    </source>
</evidence>
<dbReference type="SMART" id="SM00355">
    <property type="entry name" value="ZnF_C2H2"/>
    <property type="match status" value="5"/>
</dbReference>
<dbReference type="GO" id="GO:0016020">
    <property type="term" value="C:membrane"/>
    <property type="evidence" value="ECO:0007669"/>
    <property type="project" value="UniProtKB-SubCell"/>
</dbReference>
<dbReference type="SUPFAM" id="SSF53098">
    <property type="entry name" value="Ribonuclease H-like"/>
    <property type="match status" value="1"/>
</dbReference>
<feature type="region of interest" description="Disordered" evidence="15">
    <location>
        <begin position="417"/>
        <end position="437"/>
    </location>
</feature>
<dbReference type="PROSITE" id="PS50157">
    <property type="entry name" value="ZINC_FINGER_C2H2_2"/>
    <property type="match status" value="1"/>
</dbReference>
<dbReference type="PANTHER" id="PTHR23063:SF52">
    <property type="entry name" value="LYSOPHOSPHATIDYLCHOLINE ACYLTRANSFERASE"/>
    <property type="match status" value="1"/>
</dbReference>
<dbReference type="CDD" id="cd07991">
    <property type="entry name" value="LPLAT_LPCAT1-like"/>
    <property type="match status" value="1"/>
</dbReference>
<keyword evidence="19" id="KW-1185">Reference proteome</keyword>
<organism evidence="18 19">
    <name type="scientific">Thecamonas trahens ATCC 50062</name>
    <dbReference type="NCBI Taxonomy" id="461836"/>
    <lineage>
        <taxon>Eukaryota</taxon>
        <taxon>Apusozoa</taxon>
        <taxon>Apusomonadida</taxon>
        <taxon>Apusomonadidae</taxon>
        <taxon>Thecamonas</taxon>
    </lineage>
</organism>
<proteinExistence type="inferred from homology"/>
<dbReference type="PROSITE" id="PS00028">
    <property type="entry name" value="ZINC_FINGER_C2H2_1"/>
    <property type="match status" value="5"/>
</dbReference>
<comment type="pathway">
    <text evidence="2">Lipid metabolism; phospholipid metabolism.</text>
</comment>
<dbReference type="EMBL" id="GL349509">
    <property type="protein sequence ID" value="KNC55912.1"/>
    <property type="molecule type" value="Genomic_DNA"/>
</dbReference>
<reference evidence="18 19" key="1">
    <citation type="submission" date="2010-05" db="EMBL/GenBank/DDBJ databases">
        <title>The Genome Sequence of Thecamonas trahens ATCC 50062.</title>
        <authorList>
            <consortium name="The Broad Institute Genome Sequencing Platform"/>
            <person name="Russ C."/>
            <person name="Cuomo C."/>
            <person name="Shea T."/>
            <person name="Young S.K."/>
            <person name="Zeng Q."/>
            <person name="Koehrsen M."/>
            <person name="Haas B."/>
            <person name="Borodovsky M."/>
            <person name="Guigo R."/>
            <person name="Alvarado L."/>
            <person name="Berlin A."/>
            <person name="Bochicchio J."/>
            <person name="Borenstein D."/>
            <person name="Chapman S."/>
            <person name="Chen Z."/>
            <person name="Freedman E."/>
            <person name="Gellesch M."/>
            <person name="Goldberg J."/>
            <person name="Griggs A."/>
            <person name="Gujja S."/>
            <person name="Heilman E."/>
            <person name="Heiman D."/>
            <person name="Hepburn T."/>
            <person name="Howarth C."/>
            <person name="Jen D."/>
            <person name="Larson L."/>
            <person name="Mehta T."/>
            <person name="Park D."/>
            <person name="Pearson M."/>
            <person name="Roberts A."/>
            <person name="Saif S."/>
            <person name="Shenoy N."/>
            <person name="Sisk P."/>
            <person name="Stolte C."/>
            <person name="Sykes S."/>
            <person name="Thomson T."/>
            <person name="Walk T."/>
            <person name="White J."/>
            <person name="Yandava C."/>
            <person name="Burger G."/>
            <person name="Gray M.W."/>
            <person name="Holland P.W.H."/>
            <person name="King N."/>
            <person name="Lang F.B.F."/>
            <person name="Roger A.J."/>
            <person name="Ruiz-Trillo I."/>
            <person name="Lander E."/>
            <person name="Nusbaum C."/>
        </authorList>
    </citation>
    <scope>NUCLEOTIDE SEQUENCE [LARGE SCALE GENOMIC DNA]</scope>
    <source>
        <strain evidence="18 19">ATCC 50062</strain>
    </source>
</reference>
<evidence type="ECO:0000256" key="5">
    <source>
        <dbReference type="ARBA" id="ARBA00022679"/>
    </source>
</evidence>
<evidence type="ECO:0000259" key="16">
    <source>
        <dbReference type="PROSITE" id="PS50157"/>
    </source>
</evidence>
<feature type="domain" description="EF-hand" evidence="17">
    <location>
        <begin position="830"/>
        <end position="865"/>
    </location>
</feature>
<dbReference type="InterPro" id="IPR012337">
    <property type="entry name" value="RNaseH-like_sf"/>
</dbReference>
<comment type="subcellular location">
    <subcellularLocation>
        <location evidence="1">Membrane</location>
    </subcellularLocation>
</comment>
<dbReference type="SMART" id="SM00054">
    <property type="entry name" value="EFh"/>
    <property type="match status" value="2"/>
</dbReference>
<evidence type="ECO:0000313" key="19">
    <source>
        <dbReference type="Proteomes" id="UP000054408"/>
    </source>
</evidence>
<gene>
    <name evidence="18" type="ORF">AMSG_12448</name>
</gene>
<keyword evidence="14" id="KW-0479">Metal-binding</keyword>
<keyword evidence="12" id="KW-1208">Phospholipid metabolism</keyword>
<evidence type="ECO:0000256" key="14">
    <source>
        <dbReference type="PROSITE-ProRule" id="PRU00042"/>
    </source>
</evidence>
<dbReference type="SUPFAM" id="SSF69593">
    <property type="entry name" value="Glycerol-3-phosphate (1)-acyltransferase"/>
    <property type="match status" value="1"/>
</dbReference>
<evidence type="ECO:0000256" key="10">
    <source>
        <dbReference type="ARBA" id="ARBA00023136"/>
    </source>
</evidence>
<keyword evidence="4" id="KW-0444">Lipid biosynthesis</keyword>
<dbReference type="GO" id="GO:0008654">
    <property type="term" value="P:phospholipid biosynthetic process"/>
    <property type="evidence" value="ECO:0007669"/>
    <property type="project" value="UniProtKB-KW"/>
</dbReference>
<dbReference type="Pfam" id="PF13499">
    <property type="entry name" value="EF-hand_7"/>
    <property type="match status" value="1"/>
</dbReference>
<keyword evidence="5" id="KW-0808">Transferase</keyword>
<evidence type="ECO:0000256" key="1">
    <source>
        <dbReference type="ARBA" id="ARBA00004370"/>
    </source>
</evidence>
<dbReference type="InterPro" id="IPR013087">
    <property type="entry name" value="Znf_C2H2_type"/>
</dbReference>
<dbReference type="eggNOG" id="KOG4666">
    <property type="taxonomic scope" value="Eukaryota"/>
</dbReference>
<evidence type="ECO:0000256" key="9">
    <source>
        <dbReference type="ARBA" id="ARBA00023098"/>
    </source>
</evidence>
<dbReference type="GO" id="GO:0005509">
    <property type="term" value="F:calcium ion binding"/>
    <property type="evidence" value="ECO:0007669"/>
    <property type="project" value="InterPro"/>
</dbReference>
<dbReference type="UniPathway" id="UPA00085"/>
<feature type="domain" description="C2H2-type" evidence="16">
    <location>
        <begin position="229"/>
        <end position="258"/>
    </location>
</feature>
<dbReference type="STRING" id="461836.A0A0L0DUN4"/>
<dbReference type="OrthoDB" id="272512at2759"/>
<dbReference type="Pfam" id="PF01553">
    <property type="entry name" value="Acyltransferase"/>
    <property type="match status" value="1"/>
</dbReference>
<dbReference type="InterPro" id="IPR011992">
    <property type="entry name" value="EF-hand-dom_pair"/>
</dbReference>
<feature type="region of interest" description="Disordered" evidence="15">
    <location>
        <begin position="1"/>
        <end position="38"/>
    </location>
</feature>
<dbReference type="InterPro" id="IPR045252">
    <property type="entry name" value="LPCAT1-like"/>
</dbReference>
<evidence type="ECO:0000256" key="3">
    <source>
        <dbReference type="ARBA" id="ARBA00008655"/>
    </source>
</evidence>
<evidence type="ECO:0000256" key="13">
    <source>
        <dbReference type="ARBA" id="ARBA00023315"/>
    </source>
</evidence>